<dbReference type="Proteomes" id="UP000001660">
    <property type="component" value="Chromosome"/>
</dbReference>
<organism evidence="1 2">
    <name type="scientific">Nitrospira defluvii</name>
    <dbReference type="NCBI Taxonomy" id="330214"/>
    <lineage>
        <taxon>Bacteria</taxon>
        <taxon>Pseudomonadati</taxon>
        <taxon>Nitrospirota</taxon>
        <taxon>Nitrospiria</taxon>
        <taxon>Nitrospirales</taxon>
        <taxon>Nitrospiraceae</taxon>
        <taxon>Nitrospira</taxon>
    </lineage>
</organism>
<evidence type="ECO:0000313" key="2">
    <source>
        <dbReference type="Proteomes" id="UP000001660"/>
    </source>
</evidence>
<keyword evidence="2" id="KW-1185">Reference proteome</keyword>
<name>D8PDK4_9BACT</name>
<dbReference type="HOGENOM" id="CLU_2647799_0_0_0"/>
<sequence>MRKKSASGVLALREAYRVAGKIVWLLAESKDAHARWLAIRYEPYAMGPFLRTRDERRTVGTTFLRILLAFHFQHAT</sequence>
<protein>
    <submittedName>
        <fullName evidence="1">Uncharacterized protein</fullName>
    </submittedName>
</protein>
<accession>D8PDK4</accession>
<dbReference type="EMBL" id="FP929003">
    <property type="protein sequence ID" value="CBK41313.1"/>
    <property type="molecule type" value="Genomic_DNA"/>
</dbReference>
<gene>
    <name evidence="1" type="ORF">NIDE1578</name>
</gene>
<reference evidence="1 2" key="1">
    <citation type="journal article" date="2010" name="Proc. Natl. Acad. Sci. U.S.A.">
        <title>A Nitrospira metagenome illuminates the physiology and evolution of globally important nitrite-oxidizing bacteria.</title>
        <authorList>
            <person name="Lucker S."/>
            <person name="Wagner M."/>
            <person name="Maixner F."/>
            <person name="Pelletier E."/>
            <person name="Koch H."/>
            <person name="Vacherie B."/>
            <person name="Rattei T."/>
            <person name="Sinninghe Damste J."/>
            <person name="Spieck E."/>
            <person name="Le Paslier D."/>
            <person name="Daims H."/>
        </authorList>
    </citation>
    <scope>NUCLEOTIDE SEQUENCE [LARGE SCALE GENOMIC DNA]</scope>
</reference>
<dbReference type="AlphaFoldDB" id="D8PDK4"/>
<dbReference type="KEGG" id="nde:NIDE1578"/>
<evidence type="ECO:0000313" key="1">
    <source>
        <dbReference type="EMBL" id="CBK41313.1"/>
    </source>
</evidence>
<dbReference type="STRING" id="330214.NIDE1578"/>
<proteinExistence type="predicted"/>